<feature type="domain" description="FMP27/BLTP2/Hobbit GFWDK motif-containing RBG unit" evidence="2">
    <location>
        <begin position="1275"/>
        <end position="1434"/>
    </location>
</feature>
<feature type="region of interest" description="Disordered" evidence="1">
    <location>
        <begin position="2547"/>
        <end position="2670"/>
    </location>
</feature>
<feature type="region of interest" description="Disordered" evidence="1">
    <location>
        <begin position="1078"/>
        <end position="1136"/>
    </location>
</feature>
<feature type="domain" description="FMP27 WPPW motif-containing RBG unit" evidence="4">
    <location>
        <begin position="1680"/>
        <end position="2205"/>
    </location>
</feature>
<feature type="domain" description="FMP27 SW motif-containing RBG unit" evidence="3">
    <location>
        <begin position="1155"/>
        <end position="1257"/>
    </location>
</feature>
<evidence type="ECO:0000313" key="5">
    <source>
        <dbReference type="EMBL" id="KAF2670349.1"/>
    </source>
</evidence>
<feature type="compositionally biased region" description="Polar residues" evidence="1">
    <location>
        <begin position="1121"/>
        <end position="1130"/>
    </location>
</feature>
<evidence type="ECO:0000313" key="6">
    <source>
        <dbReference type="Proteomes" id="UP000799302"/>
    </source>
</evidence>
<evidence type="ECO:0008006" key="7">
    <source>
        <dbReference type="Google" id="ProtNLM"/>
    </source>
</evidence>
<reference evidence="5" key="1">
    <citation type="journal article" date="2020" name="Stud. Mycol.">
        <title>101 Dothideomycetes genomes: a test case for predicting lifestyles and emergence of pathogens.</title>
        <authorList>
            <person name="Haridas S."/>
            <person name="Albert R."/>
            <person name="Binder M."/>
            <person name="Bloem J."/>
            <person name="Labutti K."/>
            <person name="Salamov A."/>
            <person name="Andreopoulos B."/>
            <person name="Baker S."/>
            <person name="Barry K."/>
            <person name="Bills G."/>
            <person name="Bluhm B."/>
            <person name="Cannon C."/>
            <person name="Castanera R."/>
            <person name="Culley D."/>
            <person name="Daum C."/>
            <person name="Ezra D."/>
            <person name="Gonzalez J."/>
            <person name="Henrissat B."/>
            <person name="Kuo A."/>
            <person name="Liang C."/>
            <person name="Lipzen A."/>
            <person name="Lutzoni F."/>
            <person name="Magnuson J."/>
            <person name="Mondo S."/>
            <person name="Nolan M."/>
            <person name="Ohm R."/>
            <person name="Pangilinan J."/>
            <person name="Park H.-J."/>
            <person name="Ramirez L."/>
            <person name="Alfaro M."/>
            <person name="Sun H."/>
            <person name="Tritt A."/>
            <person name="Yoshinaga Y."/>
            <person name="Zwiers L.-H."/>
            <person name="Turgeon B."/>
            <person name="Goodwin S."/>
            <person name="Spatafora J."/>
            <person name="Crous P."/>
            <person name="Grigoriev I."/>
        </authorList>
    </citation>
    <scope>NUCLEOTIDE SEQUENCE</scope>
    <source>
        <strain evidence="5">CBS 115976</strain>
    </source>
</reference>
<evidence type="ECO:0000256" key="1">
    <source>
        <dbReference type="SAM" id="MobiDB-lite"/>
    </source>
</evidence>
<feature type="compositionally biased region" description="Low complexity" evidence="1">
    <location>
        <begin position="2965"/>
        <end position="2979"/>
    </location>
</feature>
<dbReference type="Proteomes" id="UP000799302">
    <property type="component" value="Unassembled WGS sequence"/>
</dbReference>
<feature type="compositionally biased region" description="Low complexity" evidence="1">
    <location>
        <begin position="2881"/>
        <end position="2893"/>
    </location>
</feature>
<feature type="compositionally biased region" description="Polar residues" evidence="1">
    <location>
        <begin position="3002"/>
        <end position="3013"/>
    </location>
</feature>
<dbReference type="PANTHER" id="PTHR15678">
    <property type="entry name" value="ANTIGEN MLAA-22-RELATED"/>
    <property type="match status" value="1"/>
</dbReference>
<dbReference type="OrthoDB" id="1562405at2759"/>
<organism evidence="5 6">
    <name type="scientific">Microthyrium microscopicum</name>
    <dbReference type="NCBI Taxonomy" id="703497"/>
    <lineage>
        <taxon>Eukaryota</taxon>
        <taxon>Fungi</taxon>
        <taxon>Dikarya</taxon>
        <taxon>Ascomycota</taxon>
        <taxon>Pezizomycotina</taxon>
        <taxon>Dothideomycetes</taxon>
        <taxon>Dothideomycetes incertae sedis</taxon>
        <taxon>Microthyriales</taxon>
        <taxon>Microthyriaceae</taxon>
        <taxon>Microthyrium</taxon>
    </lineage>
</organism>
<evidence type="ECO:0000259" key="2">
    <source>
        <dbReference type="SMART" id="SM01214"/>
    </source>
</evidence>
<dbReference type="InterPro" id="IPR019449">
    <property type="entry name" value="FMP27_WPPW_RBG"/>
</dbReference>
<dbReference type="SMART" id="SM01216">
    <property type="entry name" value="Fmp27_WPPW"/>
    <property type="match status" value="1"/>
</dbReference>
<feature type="region of interest" description="Disordered" evidence="1">
    <location>
        <begin position="112"/>
        <end position="151"/>
    </location>
</feature>
<feature type="compositionally biased region" description="Acidic residues" evidence="1">
    <location>
        <begin position="130"/>
        <end position="145"/>
    </location>
</feature>
<feature type="region of interest" description="Disordered" evidence="1">
    <location>
        <begin position="2941"/>
        <end position="3046"/>
    </location>
</feature>
<feature type="compositionally biased region" description="Basic and acidic residues" evidence="1">
    <location>
        <begin position="2982"/>
        <end position="2991"/>
    </location>
</feature>
<dbReference type="InterPro" id="IPR045167">
    <property type="entry name" value="Hobbit"/>
</dbReference>
<sequence>MALPNSSLLSFVLGALVLLYLSTFVVFAVLRVLTGVSIQRLWGLGLRHVSFSPREGLRIDIRGLGFSLHRPTFSQPTWISIVVSELKVTVDLRLLGSKKVKRSAWERWTNGGIISPPASPGPPVTPVMDADSDTEDREDTSDSEDGQSRTWERLTQIKERIKRLHRSISYLRMVDVVATNSSLVIVDVGFFQVSNFTMGVDTRKKTIDRGRLFQHRKTSEEDNRRPAEWIMTGRSLLFSTDGVDFNELLDHATLNIHGMLSQKQEGLRDASIALKLGRLSLPVDDLQLCLDRIHNCRKSHSRHSSRASQMDASLLDLLDAPDSPGSPKDQFSKAVADSKGFVASILRGIQEIQFAISYVGLSKRIDPIKLKGAPAYLNMSMKEVGVDLLRLDSRSPAHLTYFSPSDVAHQALVTAISISVGIDDGHDHPERLLYIPLATATLKTTLPSKAIQLSTEKNLAQRNSNILFANLVITSPSVDLDPKHLPLTLALLDRWRDRSSSLPRGNNHRLIFKLLPKANIKVSIHEPVFRVSLPAMDVERRGTGEYDLLISAMSSMSLDIESSHAPTGDTHYSLNSSYRVTTHQLYYQTASGDKHNLLMTDTFEIKLQVNAAPNVAVAASVNAQTFNLYMIRPEISEGVRQIIIQLHRDAHKRRRPAAEGPKMSFLRRLPTWLHHVHISGADFNLEVAGVDASVSDQAKGASIHLESWTAEYKVDRTDESSSRPARRRTTSRSFQNDDLFLRPTSSHSSRKLISNSTDGRRLAIHTYGLEAFVIEAADTWESEPFLSLPRFETAITTLTDQQGPVQNIHSFARHVYCHYSLYRHFAIGLASSVLRKTFSVPRAEQLASDQSHMRSKSEDLRPLSPGTLARTEITTVDFKSSLIQIKAATPSDPNLMIQLFAVEAGQHRWGSPFAKIQLARLYAEAPHVKKAWSRIVSSRNLQFTYRSSKRKQGSSVTEERSVDIVTDAIRVAVPHQLVVHKIFDNITNIVKTVEQLHHRVRTGTSEYVLKKGPQGPKRVPKVSFRASTLLFEIEDSAFEWKLGLIYVQGLHEQKQRLARREAFELKKKKILEMEAVMSARQDTQESKERRGWHIRGRYKRRSSDDVTTTQKRSKSAGDETPQLSHSPTRPTSRRLRYDAEGVSSLSEHALRSIKDSEAALDRFNASSWKKRINKAYQFQQHRMRDIHSMAWGQDEIPDNIEQKEKITATPLRPALFGCMVRDFNITIDKPSFALNDYPNFLHKVGKGLPRDMQYSLLIPMHVTITMGDARGTLRDYPIPLIHIPPIKSGQSARLSALSLSTDFVIAEEYRDEESIRHAKIVVVPPNLGPDGDRTKGLIVDVRRTVGSTKTYSDISAEINTASPTRITWGASYQPAIQDMMQVVESFMKPAVDPSQRVGFWDKIRLAFHSRINVAWKGQGDVHLILKGSRDPYSVTGVGAGFVMCWRNDVRWSIRETDDPKKFMTVNSGEYVLAIPDFGHFARRALEGDVVDNTNVANTSPENAGKFKKTVMKLSGKVQWLAGIVFERNIDGGGRSFEFRPHYDIVLKNPKYAKPSKSGEQYDAFRGFRSHHIHLSIAVAAPVDRDWTVTNLKPSSNYNSVHLTPRFFSHFFNWWSMFSGNMSLPIRQGKLWPGVDKTSKKFGRHLATIKYNLLLSPLYLSHIYKYKGPDQEGQECIFAAGLKVKLDSFMLDLHQRREIFRKFMQGNRQVQTSGIRINKAQLDFISADFRAVSATMREPTQADLDEASDETLATLSDHIPKANLANFTIPDRDTGWVDMDDFVELDWILPMGSTPETVILPLAFSPRFTYFRQTDHQDVISGDPTRSSPFGNEDTHYCVMSARNDPRRVQCDLIQGRLDRIAEQLSHHKRNIGEHELNVIRDRESQPQLKLRLDAMQKNHDMLVRKEAFLKAMHKNWIRQLEDADDRSDGPAPEDEFFEAHEDGSGFEDVEGMANDPLAEDISDFSNRFIVHNAQLKWSNPLRDIMLRYIHQISQRRGFVYYMSRPAVKFIIDIVEEQNKARESSSRQQSERRPGSTEPVTPLTPMPPDLPSDRDEEAQGMIQQLLEDGKRFVEADDNPEDETPKSPGHGGPGDEISREFLAQNSYHVRLIAPQIQMQSEKNTKSAVLVTAKGMQLRVVQIMDKDRITDEVSGLVQRRFTANMDSVQVFVTSSKTFSSELLELYSGNRYGAPSGTSWPPWVPLEDMYDFHVDPYGFSRVVQRTSASMQYNKYNTLRLKYNDDLTNGQENTEGDENESRMDHIWVDFPQLLTKCNSTQYYALYVIVMDLLLYSEPQEKTREEKLEKIILASDFSDLSEAPDMVTKLQEKIRTLQEIKLMFQLHESLLTRQQWKERILLEDDIAKREDELFFIMKAITTSQRQIEDRMQTGQPTGTLKYEIAAKELVWHMVRGLNESLIELQLKDVQYLRTDNTDGSNDNTMELGKIEGWTLLSNANYPQLIAPFEEGTKKGVGQGDSGPSPMVRVHWYMLEAVAGIVVMEKFEVSIFPIRIQLEYDTGMKVLEYIFPGSLSSGKDAEITPFLKHLLPTHQEEDENESKEQEDHDPAPDIIPDHHLITPTDNLTGAGDLELRLQPTLTLPDSRSPKSPRKMKQSTASNSDLKRLKNLGHAEGTDLRKLLARKKDGASTDQFPGPKAMSRTNSQMSEMTKATETPKRFGLLRSTSTASNIAGNKKQQQQRSNDVSEMMDRASKYMTLSYVNVSSMVLCLSYKGKGERNIVTANVHDLVFRLPTLEYRNKTWSTFDLVNHLRKEVVQALLRHSPTILGNMFTHHRPNRNQQSRLREMANSSVILGNGLNDSAAALSIRDPSKHFSDVSSSRAMSTTDYDISFNDDESGYHSRDPSLPRGSFASNRESQYSRDEAGHSATSSAPSSSFRNSHHLSMTPANGNGNGHGADIPVPSIEAADRDQLLKSRPRTASGAMARLSGAFPARRPSTAHSESTTPFVTPAGSPAPAVQPSSASGKDVGRGMSFRDRVRRRSRRTTPEPQDSPGSSLAASREIEEGGEEEVKSERKSKIPLARFLPHRREK</sequence>
<dbReference type="InterPro" id="IPR019441">
    <property type="entry name" value="FMP27/BLTP2/Hobbit_GFWDK_RBG"/>
</dbReference>
<feature type="compositionally biased region" description="Basic and acidic residues" evidence="1">
    <location>
        <begin position="2628"/>
        <end position="2643"/>
    </location>
</feature>
<feature type="region of interest" description="Disordered" evidence="1">
    <location>
        <begin position="2849"/>
        <end position="2916"/>
    </location>
</feature>
<dbReference type="Pfam" id="PF10344">
    <property type="entry name" value="Hobbit"/>
    <property type="match status" value="1"/>
</dbReference>
<evidence type="ECO:0000259" key="4">
    <source>
        <dbReference type="SMART" id="SM01216"/>
    </source>
</evidence>
<name>A0A6A6UDH6_9PEZI</name>
<dbReference type="SMART" id="SM01215">
    <property type="entry name" value="Fmp27_SW"/>
    <property type="match status" value="1"/>
</dbReference>
<dbReference type="PANTHER" id="PTHR15678:SF6">
    <property type="entry name" value="BRIDGE-LIKE LIPID TRANSFER PROTEIN FAMILY MEMBER 2"/>
    <property type="match status" value="1"/>
</dbReference>
<feature type="compositionally biased region" description="Basic and acidic residues" evidence="1">
    <location>
        <begin position="2020"/>
        <end position="2034"/>
    </location>
</feature>
<feature type="compositionally biased region" description="Basic and acidic residues" evidence="1">
    <location>
        <begin position="2555"/>
        <end position="2573"/>
    </location>
</feature>
<keyword evidence="6" id="KW-1185">Reference proteome</keyword>
<feature type="compositionally biased region" description="Basic and acidic residues" evidence="1">
    <location>
        <begin position="1082"/>
        <end position="1091"/>
    </location>
</feature>
<proteinExistence type="predicted"/>
<feature type="compositionally biased region" description="Polar residues" evidence="1">
    <location>
        <begin position="2953"/>
        <end position="2962"/>
    </location>
</feature>
<feature type="compositionally biased region" description="Basic and acidic residues" evidence="1">
    <location>
        <begin position="3016"/>
        <end position="3032"/>
    </location>
</feature>
<protein>
    <recommendedName>
        <fullName evidence="7">Mitochondrial protein from FMP27-domain-containing protein</fullName>
    </recommendedName>
</protein>
<dbReference type="SMART" id="SM01214">
    <property type="entry name" value="Fmp27_GFWDK"/>
    <property type="match status" value="1"/>
</dbReference>
<dbReference type="EMBL" id="MU004234">
    <property type="protein sequence ID" value="KAF2670349.1"/>
    <property type="molecule type" value="Genomic_DNA"/>
</dbReference>
<evidence type="ECO:0000259" key="3">
    <source>
        <dbReference type="SMART" id="SM01215"/>
    </source>
</evidence>
<dbReference type="InterPro" id="IPR019415">
    <property type="entry name" value="FMP27_SW_RBG"/>
</dbReference>
<accession>A0A6A6UDH6</accession>
<feature type="compositionally biased region" description="Polar residues" evidence="1">
    <location>
        <begin position="2655"/>
        <end position="2668"/>
    </location>
</feature>
<gene>
    <name evidence="5" type="ORF">BT63DRAFT_478518</name>
</gene>
<feature type="region of interest" description="Disordered" evidence="1">
    <location>
        <begin position="2020"/>
        <end position="2055"/>
    </location>
</feature>
<feature type="region of interest" description="Disordered" evidence="1">
    <location>
        <begin position="2074"/>
        <end position="2095"/>
    </location>
</feature>